<dbReference type="InterPro" id="IPR005583">
    <property type="entry name" value="YaaA"/>
</dbReference>
<evidence type="ECO:0000313" key="3">
    <source>
        <dbReference type="Proteomes" id="UP001055025"/>
    </source>
</evidence>
<dbReference type="GO" id="GO:0033194">
    <property type="term" value="P:response to hydroperoxide"/>
    <property type="evidence" value="ECO:0007669"/>
    <property type="project" value="TreeGrafter"/>
</dbReference>
<dbReference type="GO" id="GO:0005829">
    <property type="term" value="C:cytosol"/>
    <property type="evidence" value="ECO:0007669"/>
    <property type="project" value="TreeGrafter"/>
</dbReference>
<dbReference type="PANTHER" id="PTHR30283:SF4">
    <property type="entry name" value="PEROXIDE STRESS RESISTANCE PROTEIN YAAA"/>
    <property type="match status" value="1"/>
</dbReference>
<reference evidence="2" key="1">
    <citation type="journal article" date="2022" name="Int. J. Syst. Evol. Microbiol.">
        <title>Granulimonas faecalis gen. nov., sp. nov., and Leptogranulimonas caecicola gen. nov., sp. nov., novel lactate-producing Atopobiaceae bacteria isolated from mouse intestines, and an emended description of the family Atopobiaceae.</title>
        <authorList>
            <person name="Morinaga K."/>
            <person name="Kusada H."/>
            <person name="Sakamoto S."/>
            <person name="Murakami T."/>
            <person name="Toyoda A."/>
            <person name="Mori H."/>
            <person name="Meng X.Y."/>
            <person name="Takashino M."/>
            <person name="Murotomi K."/>
            <person name="Tamaki H."/>
        </authorList>
    </citation>
    <scope>NUCLEOTIDE SEQUENCE</scope>
    <source>
        <strain evidence="2">OPF53</strain>
    </source>
</reference>
<comment type="similarity">
    <text evidence="1">Belongs to the UPF0246 family.</text>
</comment>
<organism evidence="2 3">
    <name type="scientific">Granulimonas faecalis</name>
    <dbReference type="NCBI Taxonomy" id="2894155"/>
    <lineage>
        <taxon>Bacteria</taxon>
        <taxon>Bacillati</taxon>
        <taxon>Actinomycetota</taxon>
        <taxon>Coriobacteriia</taxon>
        <taxon>Coriobacteriales</taxon>
        <taxon>Kribbibacteriaceae</taxon>
        <taxon>Granulimonas</taxon>
    </lineage>
</organism>
<dbReference type="RefSeq" id="WP_251164179.1">
    <property type="nucleotide sequence ID" value="NZ_BQKC01000001.1"/>
</dbReference>
<dbReference type="HAMAP" id="MF_00652">
    <property type="entry name" value="UPF0246"/>
    <property type="match status" value="1"/>
</dbReference>
<keyword evidence="3" id="KW-1185">Reference proteome</keyword>
<dbReference type="Pfam" id="PF03883">
    <property type="entry name" value="H2O2_YaaD"/>
    <property type="match status" value="1"/>
</dbReference>
<dbReference type="Proteomes" id="UP001055025">
    <property type="component" value="Unassembled WGS sequence"/>
</dbReference>
<dbReference type="AlphaFoldDB" id="A0AAV5B6K1"/>
<sequence>MLRLIVSPAKGMAACEGPLPLAEPAFLPEAERLTEDLRAMGRRELQRLWKTSDALTGKALDALDAWGPDGRAPAVLAYRGIQYTRMAPSVMTEGELAYLQGHLRILSGLYGVLRPFDAVAPYRLEMGARLAAGAGWGGCGCRDLYGFWGPWLARSLFPEGEGLLVNVASKEYARAVLPWLVAGVRCVTCLFGTVADDGRWVQRATAAKEARGTFVRWCAEQGVGSEEGLAAFDRGGYALDAERSADDGTRLVFTRR</sequence>
<accession>A0AAV5B6K1</accession>
<dbReference type="EMBL" id="BQKC01000001">
    <property type="protein sequence ID" value="GJM55996.1"/>
    <property type="molecule type" value="Genomic_DNA"/>
</dbReference>
<dbReference type="PANTHER" id="PTHR30283">
    <property type="entry name" value="PEROXIDE STRESS RESPONSE PROTEIN YAAA"/>
    <property type="match status" value="1"/>
</dbReference>
<protein>
    <recommendedName>
        <fullName evidence="1">UPF0246 protein ATOP_16510</fullName>
    </recommendedName>
</protein>
<evidence type="ECO:0000256" key="1">
    <source>
        <dbReference type="HAMAP-Rule" id="MF_00652"/>
    </source>
</evidence>
<name>A0AAV5B6K1_9ACTN</name>
<proteinExistence type="inferred from homology"/>
<evidence type="ECO:0000313" key="2">
    <source>
        <dbReference type="EMBL" id="GJM55996.1"/>
    </source>
</evidence>
<gene>
    <name evidence="2" type="ORF">ATOP_16510</name>
</gene>
<comment type="caution">
    <text evidence="2">The sequence shown here is derived from an EMBL/GenBank/DDBJ whole genome shotgun (WGS) entry which is preliminary data.</text>
</comment>